<name>A0A4Y2M4S0_ARAVE</name>
<evidence type="ECO:0000313" key="3">
    <source>
        <dbReference type="Proteomes" id="UP000499080"/>
    </source>
</evidence>
<evidence type="ECO:0000259" key="1">
    <source>
        <dbReference type="PROSITE" id="PS51029"/>
    </source>
</evidence>
<sequence length="99" mass="11962">MACKFDVTVLCELVEARPCLWDKRSTNYKNKMVRERSWEEIFTFLDDEYDAKTSSEKKETGEKIMDKHQRCLYKKSEIKEWPSRGKKKTIFIMNTFNFC</sequence>
<evidence type="ECO:0000313" key="2">
    <source>
        <dbReference type="EMBL" id="GBN20637.1"/>
    </source>
</evidence>
<dbReference type="OrthoDB" id="8038273at2759"/>
<proteinExistence type="predicted"/>
<feature type="domain" description="MADF" evidence="1">
    <location>
        <begin position="9"/>
        <end position="99"/>
    </location>
</feature>
<keyword evidence="3" id="KW-1185">Reference proteome</keyword>
<protein>
    <recommendedName>
        <fullName evidence="1">MADF domain-containing protein</fullName>
    </recommendedName>
</protein>
<dbReference type="AlphaFoldDB" id="A0A4Y2M4S0"/>
<dbReference type="Pfam" id="PF10545">
    <property type="entry name" value="MADF_DNA_bdg"/>
    <property type="match status" value="1"/>
</dbReference>
<organism evidence="2 3">
    <name type="scientific">Araneus ventricosus</name>
    <name type="common">Orbweaver spider</name>
    <name type="synonym">Epeira ventricosa</name>
    <dbReference type="NCBI Taxonomy" id="182803"/>
    <lineage>
        <taxon>Eukaryota</taxon>
        <taxon>Metazoa</taxon>
        <taxon>Ecdysozoa</taxon>
        <taxon>Arthropoda</taxon>
        <taxon>Chelicerata</taxon>
        <taxon>Arachnida</taxon>
        <taxon>Araneae</taxon>
        <taxon>Araneomorphae</taxon>
        <taxon>Entelegynae</taxon>
        <taxon>Araneoidea</taxon>
        <taxon>Araneidae</taxon>
        <taxon>Araneus</taxon>
    </lineage>
</organism>
<comment type="caution">
    <text evidence="2">The sequence shown here is derived from an EMBL/GenBank/DDBJ whole genome shotgun (WGS) entry which is preliminary data.</text>
</comment>
<dbReference type="EMBL" id="BGPR01006642">
    <property type="protein sequence ID" value="GBN20637.1"/>
    <property type="molecule type" value="Genomic_DNA"/>
</dbReference>
<reference evidence="2 3" key="1">
    <citation type="journal article" date="2019" name="Sci. Rep.">
        <title>Orb-weaving spider Araneus ventricosus genome elucidates the spidroin gene catalogue.</title>
        <authorList>
            <person name="Kono N."/>
            <person name="Nakamura H."/>
            <person name="Ohtoshi R."/>
            <person name="Moran D.A.P."/>
            <person name="Shinohara A."/>
            <person name="Yoshida Y."/>
            <person name="Fujiwara M."/>
            <person name="Mori M."/>
            <person name="Tomita M."/>
            <person name="Arakawa K."/>
        </authorList>
    </citation>
    <scope>NUCLEOTIDE SEQUENCE [LARGE SCALE GENOMIC DNA]</scope>
</reference>
<accession>A0A4Y2M4S0</accession>
<dbReference type="PROSITE" id="PS51029">
    <property type="entry name" value="MADF"/>
    <property type="match status" value="1"/>
</dbReference>
<dbReference type="Proteomes" id="UP000499080">
    <property type="component" value="Unassembled WGS sequence"/>
</dbReference>
<dbReference type="InterPro" id="IPR006578">
    <property type="entry name" value="MADF-dom"/>
</dbReference>
<gene>
    <name evidence="2" type="ORF">AVEN_216615_1</name>
</gene>